<dbReference type="Pfam" id="PF03466">
    <property type="entry name" value="LysR_substrate"/>
    <property type="match status" value="1"/>
</dbReference>
<evidence type="ECO:0000256" key="3">
    <source>
        <dbReference type="ARBA" id="ARBA00023125"/>
    </source>
</evidence>
<evidence type="ECO:0000256" key="1">
    <source>
        <dbReference type="ARBA" id="ARBA00009437"/>
    </source>
</evidence>
<comment type="similarity">
    <text evidence="1">Belongs to the LysR transcriptional regulatory family.</text>
</comment>
<accession>A0A1H8B059</accession>
<reference evidence="6 7" key="1">
    <citation type="submission" date="2016-10" db="EMBL/GenBank/DDBJ databases">
        <authorList>
            <person name="de Groot N.N."/>
        </authorList>
    </citation>
    <scope>NUCLEOTIDE SEQUENCE [LARGE SCALE GENOMIC DNA]</scope>
    <source>
        <strain evidence="6 7">DSM 21039</strain>
    </source>
</reference>
<dbReference type="InterPro" id="IPR000847">
    <property type="entry name" value="LysR_HTH_N"/>
</dbReference>
<dbReference type="InterPro" id="IPR036390">
    <property type="entry name" value="WH_DNA-bd_sf"/>
</dbReference>
<evidence type="ECO:0000313" key="7">
    <source>
        <dbReference type="Proteomes" id="UP000198984"/>
    </source>
</evidence>
<dbReference type="STRING" id="573321.SAMN04488505_10678"/>
<keyword evidence="2" id="KW-0805">Transcription regulation</keyword>
<dbReference type="PROSITE" id="PS50931">
    <property type="entry name" value="HTH_LYSR"/>
    <property type="match status" value="1"/>
</dbReference>
<name>A0A1H8B059_9BACT</name>
<dbReference type="InterPro" id="IPR036388">
    <property type="entry name" value="WH-like_DNA-bd_sf"/>
</dbReference>
<sequence length="285" mass="32147">MNLHDLQTFEAVAALGSFTKAAETMHTVQSNVTARIKSLEDEFKVTLFTRTSRRVELTTAGETLIKYCRHIGQTIEEAKRELSETSQVSGIIRIGTMETSLSMKLPGVINRFTDHYPDVEIEVKSAFTGVLTNDVLNYKLDLAFVAAPIASPELQEKVIKKDKLVIITASEHTSLKDYLKKQPVKIIVFDQGCSFRARLESWLNAKGVVSYRRTVMNSWEGIISFVEGGMGMTIVPEDLLLQHYAKRKIKVHEINKELGTLTTVLVYRKDLPQSRAMKAFIEMYA</sequence>
<evidence type="ECO:0000256" key="4">
    <source>
        <dbReference type="ARBA" id="ARBA00023163"/>
    </source>
</evidence>
<dbReference type="PANTHER" id="PTHR30126">
    <property type="entry name" value="HTH-TYPE TRANSCRIPTIONAL REGULATOR"/>
    <property type="match status" value="1"/>
</dbReference>
<evidence type="ECO:0000256" key="2">
    <source>
        <dbReference type="ARBA" id="ARBA00023015"/>
    </source>
</evidence>
<dbReference type="PRINTS" id="PR00039">
    <property type="entry name" value="HTHLYSR"/>
</dbReference>
<gene>
    <name evidence="6" type="ORF">SAMN04488505_10678</name>
</gene>
<dbReference type="EMBL" id="FOBB01000006">
    <property type="protein sequence ID" value="SEM76360.1"/>
    <property type="molecule type" value="Genomic_DNA"/>
</dbReference>
<dbReference type="GO" id="GO:0000976">
    <property type="term" value="F:transcription cis-regulatory region binding"/>
    <property type="evidence" value="ECO:0007669"/>
    <property type="project" value="TreeGrafter"/>
</dbReference>
<dbReference type="PANTHER" id="PTHR30126:SF40">
    <property type="entry name" value="HTH-TYPE TRANSCRIPTIONAL REGULATOR GLTR"/>
    <property type="match status" value="1"/>
</dbReference>
<keyword evidence="7" id="KW-1185">Reference proteome</keyword>
<organism evidence="6 7">
    <name type="scientific">Chitinophaga rupis</name>
    <dbReference type="NCBI Taxonomy" id="573321"/>
    <lineage>
        <taxon>Bacteria</taxon>
        <taxon>Pseudomonadati</taxon>
        <taxon>Bacteroidota</taxon>
        <taxon>Chitinophagia</taxon>
        <taxon>Chitinophagales</taxon>
        <taxon>Chitinophagaceae</taxon>
        <taxon>Chitinophaga</taxon>
    </lineage>
</organism>
<evidence type="ECO:0000259" key="5">
    <source>
        <dbReference type="PROSITE" id="PS50931"/>
    </source>
</evidence>
<keyword evidence="4" id="KW-0804">Transcription</keyword>
<proteinExistence type="inferred from homology"/>
<dbReference type="OrthoDB" id="9803735at2"/>
<dbReference type="SUPFAM" id="SSF46785">
    <property type="entry name" value="Winged helix' DNA-binding domain"/>
    <property type="match status" value="1"/>
</dbReference>
<dbReference type="GO" id="GO:0003700">
    <property type="term" value="F:DNA-binding transcription factor activity"/>
    <property type="evidence" value="ECO:0007669"/>
    <property type="project" value="InterPro"/>
</dbReference>
<evidence type="ECO:0000313" key="6">
    <source>
        <dbReference type="EMBL" id="SEM76360.1"/>
    </source>
</evidence>
<dbReference type="SUPFAM" id="SSF53850">
    <property type="entry name" value="Periplasmic binding protein-like II"/>
    <property type="match status" value="1"/>
</dbReference>
<dbReference type="Pfam" id="PF00126">
    <property type="entry name" value="HTH_1"/>
    <property type="match status" value="1"/>
</dbReference>
<dbReference type="RefSeq" id="WP_089917335.1">
    <property type="nucleotide sequence ID" value="NZ_FOBB01000006.1"/>
</dbReference>
<dbReference type="InterPro" id="IPR005119">
    <property type="entry name" value="LysR_subst-bd"/>
</dbReference>
<protein>
    <submittedName>
        <fullName evidence="6">DNA-binding transcriptional regulator, LysR family</fullName>
    </submittedName>
</protein>
<keyword evidence="3 6" id="KW-0238">DNA-binding</keyword>
<dbReference type="AlphaFoldDB" id="A0A1H8B059"/>
<dbReference type="FunFam" id="1.10.10.10:FF:000001">
    <property type="entry name" value="LysR family transcriptional regulator"/>
    <property type="match status" value="1"/>
</dbReference>
<dbReference type="Proteomes" id="UP000198984">
    <property type="component" value="Unassembled WGS sequence"/>
</dbReference>
<dbReference type="Gene3D" id="1.10.10.10">
    <property type="entry name" value="Winged helix-like DNA-binding domain superfamily/Winged helix DNA-binding domain"/>
    <property type="match status" value="1"/>
</dbReference>
<feature type="domain" description="HTH lysR-type" evidence="5">
    <location>
        <begin position="1"/>
        <end position="58"/>
    </location>
</feature>
<dbReference type="Gene3D" id="3.40.190.290">
    <property type="match status" value="1"/>
</dbReference>